<dbReference type="EMBL" id="JAHXZJ010002615">
    <property type="protein sequence ID" value="KAH0537816.1"/>
    <property type="molecule type" value="Genomic_DNA"/>
</dbReference>
<keyword evidence="2" id="KW-1185">Reference proteome</keyword>
<dbReference type="AlphaFoldDB" id="A0AAV7HZK7"/>
<protein>
    <submittedName>
        <fullName evidence="1">Uncharacterized protein</fullName>
    </submittedName>
</protein>
<evidence type="ECO:0000313" key="2">
    <source>
        <dbReference type="Proteomes" id="UP000826195"/>
    </source>
</evidence>
<reference evidence="1 2" key="1">
    <citation type="journal article" date="2021" name="J. Hered.">
        <title>A chromosome-level genome assembly of the parasitoid wasp, Cotesia glomerata (Hymenoptera: Braconidae).</title>
        <authorList>
            <person name="Pinto B.J."/>
            <person name="Weis J.J."/>
            <person name="Gamble T."/>
            <person name="Ode P.J."/>
            <person name="Paul R."/>
            <person name="Zaspel J.M."/>
        </authorList>
    </citation>
    <scope>NUCLEOTIDE SEQUENCE [LARGE SCALE GENOMIC DNA]</scope>
    <source>
        <strain evidence="1">CgM1</strain>
    </source>
</reference>
<accession>A0AAV7HZK7</accession>
<dbReference type="Gene3D" id="1.20.272.10">
    <property type="match status" value="1"/>
</dbReference>
<dbReference type="SUPFAM" id="SSF48019">
    <property type="entry name" value="post-AAA+ oligomerization domain-like"/>
    <property type="match status" value="1"/>
</dbReference>
<dbReference type="InterPro" id="IPR008921">
    <property type="entry name" value="DNA_pol3_clamp-load_cplx_C"/>
</dbReference>
<dbReference type="GO" id="GO:0006260">
    <property type="term" value="P:DNA replication"/>
    <property type="evidence" value="ECO:0007669"/>
    <property type="project" value="InterPro"/>
</dbReference>
<name>A0AAV7HZK7_COTGL</name>
<evidence type="ECO:0000313" key="1">
    <source>
        <dbReference type="EMBL" id="KAH0537816.1"/>
    </source>
</evidence>
<comment type="caution">
    <text evidence="1">The sequence shown here is derived from an EMBL/GenBank/DDBJ whole genome shotgun (WGS) entry which is preliminary data.</text>
</comment>
<proteinExistence type="predicted"/>
<dbReference type="Proteomes" id="UP000826195">
    <property type="component" value="Unassembled WGS sequence"/>
</dbReference>
<gene>
    <name evidence="1" type="ORF">KQX54_001256</name>
</gene>
<sequence>MSIHDKSDLFFHDYNIAGLFVQENYLSVVPKVPKDQILERVAKISRQACQWESLVERAIREKRFGLYYQPQACYSSVIPGSLDVRAHWCANKFSQAGLDVIPSAINSDRILQRNYSSHATGKHLDGIAGSFFLWPGQRDPFQVIDSKVRAAFALFL</sequence>
<organism evidence="1 2">
    <name type="scientific">Cotesia glomerata</name>
    <name type="common">Lepidopteran parasitic wasp</name>
    <name type="synonym">Apanteles glomeratus</name>
    <dbReference type="NCBI Taxonomy" id="32391"/>
    <lineage>
        <taxon>Eukaryota</taxon>
        <taxon>Metazoa</taxon>
        <taxon>Ecdysozoa</taxon>
        <taxon>Arthropoda</taxon>
        <taxon>Hexapoda</taxon>
        <taxon>Insecta</taxon>
        <taxon>Pterygota</taxon>
        <taxon>Neoptera</taxon>
        <taxon>Endopterygota</taxon>
        <taxon>Hymenoptera</taxon>
        <taxon>Apocrita</taxon>
        <taxon>Ichneumonoidea</taxon>
        <taxon>Braconidae</taxon>
        <taxon>Microgastrinae</taxon>
        <taxon>Cotesia</taxon>
    </lineage>
</organism>
<dbReference type="GO" id="GO:0003677">
    <property type="term" value="F:DNA binding"/>
    <property type="evidence" value="ECO:0007669"/>
    <property type="project" value="InterPro"/>
</dbReference>